<sequence>MSLYYQNDFSRHQTHQHLLLHSLTPMGYLSCKAGSAVAVAVSSSKSASTKPPPPPPESPPEDRPKLRRFLHRDLEAATGGFSADNLLGRGSHGSVYKAAIGSRLVAVKRPSKSREISREFHNEFEILSKIRSPRFVNLLGYSADNAKDPLLVVEFMLNGSLYDVIHSDSPPIPIAISSWSKRIKIALQIAKAVHLLHSQTPPIIHRDIKSANVLMDKNLNAKLGDFGLAIRCNVEDQRVKSTPPAGTMGYLDPDYVTADRLSTKTDVFSFGILLLEIISGRKAIDVRYSPSFIVDWAIPMIKRGKIGGIYDPMIGPPVDVSVRNHLGLVAAKCVRTCREKRPGMEEVVGWLTGLTQSVRSRRWDELGIGNPCMMVETVGRPVE</sequence>
<organism evidence="10">
    <name type="scientific">Brassica napus</name>
    <name type="common">Rape</name>
    <dbReference type="NCBI Taxonomy" id="3708"/>
    <lineage>
        <taxon>Eukaryota</taxon>
        <taxon>Viridiplantae</taxon>
        <taxon>Streptophyta</taxon>
        <taxon>Embryophyta</taxon>
        <taxon>Tracheophyta</taxon>
        <taxon>Spermatophyta</taxon>
        <taxon>Magnoliopsida</taxon>
        <taxon>eudicotyledons</taxon>
        <taxon>Gunneridae</taxon>
        <taxon>Pentapetalae</taxon>
        <taxon>rosids</taxon>
        <taxon>malvids</taxon>
        <taxon>Brassicales</taxon>
        <taxon>Brassicaceae</taxon>
        <taxon>Brassiceae</taxon>
        <taxon>Brassica</taxon>
    </lineage>
</organism>
<feature type="domain" description="Protein kinase" evidence="9">
    <location>
        <begin position="81"/>
        <end position="351"/>
    </location>
</feature>
<keyword evidence="4" id="KW-0418">Kinase</keyword>
<keyword evidence="2" id="KW-0808">Transferase</keyword>
<dbReference type="AlphaFoldDB" id="A0A816PCQ9"/>
<evidence type="ECO:0000256" key="8">
    <source>
        <dbReference type="SAM" id="MobiDB-lite"/>
    </source>
</evidence>
<dbReference type="Gene3D" id="1.10.510.10">
    <property type="entry name" value="Transferase(Phosphotransferase) domain 1"/>
    <property type="match status" value="1"/>
</dbReference>
<dbReference type="InterPro" id="IPR001245">
    <property type="entry name" value="Ser-Thr/Tyr_kinase_cat_dom"/>
</dbReference>
<evidence type="ECO:0000256" key="5">
    <source>
        <dbReference type="ARBA" id="ARBA00022840"/>
    </source>
</evidence>
<keyword evidence="1 7" id="KW-0723">Serine/threonine-protein kinase</keyword>
<dbReference type="InterPro" id="IPR017441">
    <property type="entry name" value="Protein_kinase_ATP_BS"/>
</dbReference>
<evidence type="ECO:0000259" key="9">
    <source>
        <dbReference type="PROSITE" id="PS50011"/>
    </source>
</evidence>
<dbReference type="InterPro" id="IPR000719">
    <property type="entry name" value="Prot_kinase_dom"/>
</dbReference>
<dbReference type="Gene3D" id="3.30.200.20">
    <property type="entry name" value="Phosphorylase Kinase, domain 1"/>
    <property type="match status" value="1"/>
</dbReference>
<dbReference type="PANTHER" id="PTHR46146:SF23">
    <property type="entry name" value="PROTEIN KINASE DOMAIN-CONTAINING PROTEIN"/>
    <property type="match status" value="1"/>
</dbReference>
<dbReference type="EMBL" id="HG994363">
    <property type="protein sequence ID" value="CAF2046895.1"/>
    <property type="molecule type" value="Genomic_DNA"/>
</dbReference>
<evidence type="ECO:0000256" key="1">
    <source>
        <dbReference type="ARBA" id="ARBA00022527"/>
    </source>
</evidence>
<evidence type="ECO:0000313" key="10">
    <source>
        <dbReference type="EMBL" id="CAF2046895.1"/>
    </source>
</evidence>
<reference evidence="10" key="1">
    <citation type="submission" date="2021-01" db="EMBL/GenBank/DDBJ databases">
        <authorList>
            <consortium name="Genoscope - CEA"/>
            <person name="William W."/>
        </authorList>
    </citation>
    <scope>NUCLEOTIDE SEQUENCE</scope>
</reference>
<evidence type="ECO:0000256" key="7">
    <source>
        <dbReference type="RuleBase" id="RU000304"/>
    </source>
</evidence>
<dbReference type="PROSITE" id="PS50011">
    <property type="entry name" value="PROTEIN_KINASE_DOM"/>
    <property type="match status" value="1"/>
</dbReference>
<dbReference type="PROSITE" id="PS00107">
    <property type="entry name" value="PROTEIN_KINASE_ATP"/>
    <property type="match status" value="1"/>
</dbReference>
<dbReference type="Proteomes" id="UP001295469">
    <property type="component" value="Chromosome A09"/>
</dbReference>
<name>A0A816PCQ9_BRANA</name>
<evidence type="ECO:0000256" key="4">
    <source>
        <dbReference type="ARBA" id="ARBA00022777"/>
    </source>
</evidence>
<gene>
    <name evidence="10" type="ORF">DARMORV10_A09P45090.1</name>
</gene>
<dbReference type="OrthoDB" id="4062651at2759"/>
<dbReference type="FunFam" id="1.10.510.10:FF:000540">
    <property type="entry name" value="Serine/threonine-protein kinase-like protein"/>
    <property type="match status" value="1"/>
</dbReference>
<dbReference type="Pfam" id="PF07714">
    <property type="entry name" value="PK_Tyr_Ser-Thr"/>
    <property type="match status" value="1"/>
</dbReference>
<dbReference type="SMART" id="SM00220">
    <property type="entry name" value="S_TKc"/>
    <property type="match status" value="1"/>
</dbReference>
<proteinExistence type="inferred from homology"/>
<keyword evidence="3 6" id="KW-0547">Nucleotide-binding</keyword>
<protein>
    <submittedName>
        <fullName evidence="10">(rape) hypothetical protein</fullName>
    </submittedName>
</protein>
<dbReference type="GO" id="GO:0005524">
    <property type="term" value="F:ATP binding"/>
    <property type="evidence" value="ECO:0007669"/>
    <property type="project" value="UniProtKB-UniRule"/>
</dbReference>
<feature type="region of interest" description="Disordered" evidence="8">
    <location>
        <begin position="42"/>
        <end position="64"/>
    </location>
</feature>
<dbReference type="PROSITE" id="PS00108">
    <property type="entry name" value="PROTEIN_KINASE_ST"/>
    <property type="match status" value="1"/>
</dbReference>
<dbReference type="InterPro" id="IPR011009">
    <property type="entry name" value="Kinase-like_dom_sf"/>
</dbReference>
<feature type="binding site" evidence="6">
    <location>
        <position position="108"/>
    </location>
    <ligand>
        <name>ATP</name>
        <dbReference type="ChEBI" id="CHEBI:30616"/>
    </ligand>
</feature>
<evidence type="ECO:0000256" key="3">
    <source>
        <dbReference type="ARBA" id="ARBA00022741"/>
    </source>
</evidence>
<dbReference type="KEGG" id="bna:106402704"/>
<dbReference type="SUPFAM" id="SSF56112">
    <property type="entry name" value="Protein kinase-like (PK-like)"/>
    <property type="match status" value="1"/>
</dbReference>
<dbReference type="PANTHER" id="PTHR46146">
    <property type="entry name" value="SERINE/THREONINE-PROTEIN KINASE-LIKE PROTEIN CCR4"/>
    <property type="match status" value="1"/>
</dbReference>
<keyword evidence="5 6" id="KW-0067">ATP-binding</keyword>
<dbReference type="GO" id="GO:0004674">
    <property type="term" value="F:protein serine/threonine kinase activity"/>
    <property type="evidence" value="ECO:0007669"/>
    <property type="project" value="UniProtKB-KW"/>
</dbReference>
<evidence type="ECO:0000256" key="6">
    <source>
        <dbReference type="PROSITE-ProRule" id="PRU10141"/>
    </source>
</evidence>
<comment type="similarity">
    <text evidence="7">Belongs to the protein kinase superfamily.</text>
</comment>
<dbReference type="InterPro" id="IPR008271">
    <property type="entry name" value="Ser/Thr_kinase_AS"/>
</dbReference>
<evidence type="ECO:0000256" key="2">
    <source>
        <dbReference type="ARBA" id="ARBA00022679"/>
    </source>
</evidence>
<accession>A0A816PCQ9</accession>